<evidence type="ECO:0000313" key="1">
    <source>
        <dbReference type="EMBL" id="MBP1962550.1"/>
    </source>
</evidence>
<accession>A0ABS4HVH8</accession>
<comment type="caution">
    <text evidence="1">The sequence shown here is derived from an EMBL/GenBank/DDBJ whole genome shotgun (WGS) entry which is preliminary data.</text>
</comment>
<organism evidence="1 2">
    <name type="scientific">Paenibacillus aceris</name>
    <dbReference type="NCBI Taxonomy" id="869555"/>
    <lineage>
        <taxon>Bacteria</taxon>
        <taxon>Bacillati</taxon>
        <taxon>Bacillota</taxon>
        <taxon>Bacilli</taxon>
        <taxon>Bacillales</taxon>
        <taxon>Paenibacillaceae</taxon>
        <taxon>Paenibacillus</taxon>
    </lineage>
</organism>
<name>A0ABS4HVH8_9BACL</name>
<gene>
    <name evidence="1" type="ORF">J2Z65_001749</name>
</gene>
<protein>
    <submittedName>
        <fullName evidence="1">Uncharacterized protein</fullName>
    </submittedName>
</protein>
<evidence type="ECO:0000313" key="2">
    <source>
        <dbReference type="Proteomes" id="UP001519344"/>
    </source>
</evidence>
<dbReference type="Proteomes" id="UP001519344">
    <property type="component" value="Unassembled WGS sequence"/>
</dbReference>
<proteinExistence type="predicted"/>
<sequence>MHEEKKGGVLHENDEINGFFKKTDHYLHFPVTEG</sequence>
<reference evidence="1 2" key="1">
    <citation type="submission" date="2021-03" db="EMBL/GenBank/DDBJ databases">
        <title>Genomic Encyclopedia of Type Strains, Phase IV (KMG-IV): sequencing the most valuable type-strain genomes for metagenomic binning, comparative biology and taxonomic classification.</title>
        <authorList>
            <person name="Goeker M."/>
        </authorList>
    </citation>
    <scope>NUCLEOTIDE SEQUENCE [LARGE SCALE GENOMIC DNA]</scope>
    <source>
        <strain evidence="1 2">DSM 24950</strain>
    </source>
</reference>
<dbReference type="EMBL" id="JAGGKV010000003">
    <property type="protein sequence ID" value="MBP1962550.1"/>
    <property type="molecule type" value="Genomic_DNA"/>
</dbReference>
<keyword evidence="2" id="KW-1185">Reference proteome</keyword>